<feature type="region of interest" description="Disordered" evidence="1">
    <location>
        <begin position="1"/>
        <end position="30"/>
    </location>
</feature>
<feature type="region of interest" description="Disordered" evidence="1">
    <location>
        <begin position="273"/>
        <end position="302"/>
    </location>
</feature>
<name>A0A2V0PAF3_9CHLO</name>
<feature type="compositionally biased region" description="Gly residues" evidence="1">
    <location>
        <begin position="15"/>
        <end position="26"/>
    </location>
</feature>
<protein>
    <submittedName>
        <fullName evidence="2">Uncharacterized protein</fullName>
    </submittedName>
</protein>
<accession>A0A2V0PAF3</accession>
<feature type="compositionally biased region" description="Low complexity" evidence="1">
    <location>
        <begin position="283"/>
        <end position="302"/>
    </location>
</feature>
<evidence type="ECO:0000256" key="1">
    <source>
        <dbReference type="SAM" id="MobiDB-lite"/>
    </source>
</evidence>
<feature type="compositionally biased region" description="Low complexity" evidence="1">
    <location>
        <begin position="162"/>
        <end position="176"/>
    </location>
</feature>
<dbReference type="STRING" id="307507.A0A2V0PAF3"/>
<feature type="compositionally biased region" description="Low complexity" evidence="1">
    <location>
        <begin position="89"/>
        <end position="116"/>
    </location>
</feature>
<dbReference type="AlphaFoldDB" id="A0A2V0PAF3"/>
<feature type="compositionally biased region" description="Low complexity" evidence="1">
    <location>
        <begin position="222"/>
        <end position="244"/>
    </location>
</feature>
<feature type="compositionally biased region" description="Low complexity" evidence="1">
    <location>
        <begin position="1"/>
        <end position="14"/>
    </location>
</feature>
<feature type="region of interest" description="Disordered" evidence="1">
    <location>
        <begin position="63"/>
        <end position="252"/>
    </location>
</feature>
<feature type="region of interest" description="Disordered" evidence="1">
    <location>
        <begin position="318"/>
        <end position="415"/>
    </location>
</feature>
<comment type="caution">
    <text evidence="2">The sequence shown here is derived from an EMBL/GenBank/DDBJ whole genome shotgun (WGS) entry which is preliminary data.</text>
</comment>
<dbReference type="Proteomes" id="UP000247498">
    <property type="component" value="Unassembled WGS sequence"/>
</dbReference>
<sequence>MRPPTAAFGTAERFGGAGAAGCGPGPGAHSYELDWRRGGGGAATSTRGYGGLASGAARLDARVRYTGPGPGAFSPDLPQRKGCGGGRAGCSAAAAFGRSCRPASPLQPPSAAADASGGRRPSSPAAADGQTAEAEAGSPPAPAVTRTGEPLGWTAPPRRARPCGGARAGAASAFRAPPRDFRPAASAAGADAPPPTRYSLPQPQWASPRERQRAAWLEAQSRRAQQQQQQQQQNGQQRGRLRGASAGACARSTTSRAAELSARMCQLVFGNDAPAGTPGVGDAPRQQPRAARPQTVPTQRRVAARMVAAAAARRAASAASAAAAAPGHNVGPGTDSPAGPTAPVRQKQRHHQQRHQHQQQQSTFGTAHRGGGLEAGVEERGRSGAPGPAWYAPRLPLGPRSFHAAAAGSGGRRAT</sequence>
<keyword evidence="3" id="KW-1185">Reference proteome</keyword>
<evidence type="ECO:0000313" key="2">
    <source>
        <dbReference type="EMBL" id="GBF96499.1"/>
    </source>
</evidence>
<evidence type="ECO:0000313" key="3">
    <source>
        <dbReference type="Proteomes" id="UP000247498"/>
    </source>
</evidence>
<organism evidence="2 3">
    <name type="scientific">Raphidocelis subcapitata</name>
    <dbReference type="NCBI Taxonomy" id="307507"/>
    <lineage>
        <taxon>Eukaryota</taxon>
        <taxon>Viridiplantae</taxon>
        <taxon>Chlorophyta</taxon>
        <taxon>core chlorophytes</taxon>
        <taxon>Chlorophyceae</taxon>
        <taxon>CS clade</taxon>
        <taxon>Sphaeropleales</taxon>
        <taxon>Selenastraceae</taxon>
        <taxon>Raphidocelis</taxon>
    </lineage>
</organism>
<feature type="compositionally biased region" description="Low complexity" evidence="1">
    <location>
        <begin position="125"/>
        <end position="138"/>
    </location>
</feature>
<gene>
    <name evidence="2" type="ORF">Rsub_09841</name>
</gene>
<dbReference type="InParanoid" id="A0A2V0PAF3"/>
<reference evidence="2 3" key="1">
    <citation type="journal article" date="2018" name="Sci. Rep.">
        <title>Raphidocelis subcapitata (=Pseudokirchneriella subcapitata) provides an insight into genome evolution and environmental adaptations in the Sphaeropleales.</title>
        <authorList>
            <person name="Suzuki S."/>
            <person name="Yamaguchi H."/>
            <person name="Nakajima N."/>
            <person name="Kawachi M."/>
        </authorList>
    </citation>
    <scope>NUCLEOTIDE SEQUENCE [LARGE SCALE GENOMIC DNA]</scope>
    <source>
        <strain evidence="2 3">NIES-35</strain>
    </source>
</reference>
<dbReference type="EMBL" id="BDRX01000081">
    <property type="protein sequence ID" value="GBF96499.1"/>
    <property type="molecule type" value="Genomic_DNA"/>
</dbReference>
<feature type="compositionally biased region" description="Basic residues" evidence="1">
    <location>
        <begin position="346"/>
        <end position="357"/>
    </location>
</feature>
<proteinExistence type="predicted"/>